<dbReference type="Pfam" id="PF13442">
    <property type="entry name" value="Cytochrome_CBB3"/>
    <property type="match status" value="2"/>
</dbReference>
<evidence type="ECO:0000313" key="23">
    <source>
        <dbReference type="EMBL" id="VAX01593.1"/>
    </source>
</evidence>
<keyword evidence="19 21" id="KW-0472">Membrane</keyword>
<keyword evidence="10 21" id="KW-0812">Transmembrane</keyword>
<evidence type="ECO:0000256" key="3">
    <source>
        <dbReference type="ARBA" id="ARBA00004673"/>
    </source>
</evidence>
<sequence>MVDKIKKSKSTAQTTGHAWDGDIQEFNNPLPNWWLWGFYATVIFSIVYWVFYPSWPIGNGYLKGAFNDIEYVTADGKSHKTHWNTRSLYLKEMQEAREQQQQYVDQVQQSSFDKITKDQVLSEFVNSTAKVLFADNCAPCHQVGGGGVIGAYPNLVDDSWLWGGSFSDIQNTIQNGHLGYMPEFADTLNEIQLHDVASYVLSLSTSGNEADANIAKGKEIFNGQIGGCHYCHGLAATGLKSTGSANLTDSIWAIANVPAAASYQEKLTAVKSVISNGVTREMPSWLERLSPTEIKILSVYVHELGGGK</sequence>
<dbReference type="InterPro" id="IPR032858">
    <property type="entry name" value="CcoP_N"/>
</dbReference>
<dbReference type="PANTHER" id="PTHR33751">
    <property type="entry name" value="CBB3-TYPE CYTOCHROME C OXIDASE SUBUNIT FIXP"/>
    <property type="match status" value="1"/>
</dbReference>
<evidence type="ECO:0000256" key="17">
    <source>
        <dbReference type="ARBA" id="ARBA00023004"/>
    </source>
</evidence>
<evidence type="ECO:0000256" key="9">
    <source>
        <dbReference type="ARBA" id="ARBA00022660"/>
    </source>
</evidence>
<evidence type="ECO:0000256" key="20">
    <source>
        <dbReference type="ARBA" id="ARBA00029635"/>
    </source>
</evidence>
<dbReference type="InterPro" id="IPR004678">
    <property type="entry name" value="Cyt_c_oxidase_cbb3_su3"/>
</dbReference>
<dbReference type="Gene3D" id="6.10.280.130">
    <property type="match status" value="1"/>
</dbReference>
<evidence type="ECO:0000256" key="10">
    <source>
        <dbReference type="ARBA" id="ARBA00022692"/>
    </source>
</evidence>
<dbReference type="InterPro" id="IPR036909">
    <property type="entry name" value="Cyt_c-like_dom_sf"/>
</dbReference>
<evidence type="ECO:0000256" key="11">
    <source>
        <dbReference type="ARBA" id="ARBA00022723"/>
    </source>
</evidence>
<evidence type="ECO:0000256" key="15">
    <source>
        <dbReference type="ARBA" id="ARBA00022989"/>
    </source>
</evidence>
<dbReference type="UniPathway" id="UPA00705"/>
<comment type="subcellular location">
    <subcellularLocation>
        <location evidence="2">Cell inner membrane</location>
    </subcellularLocation>
</comment>
<dbReference type="PROSITE" id="PS51007">
    <property type="entry name" value="CYTC"/>
    <property type="match status" value="2"/>
</dbReference>
<gene>
    <name evidence="23" type="ORF">MNBD_GAMMA22-2018</name>
</gene>
<dbReference type="EMBL" id="UOFS01000049">
    <property type="protein sequence ID" value="VAX01593.1"/>
    <property type="molecule type" value="Genomic_DNA"/>
</dbReference>
<evidence type="ECO:0000259" key="22">
    <source>
        <dbReference type="PROSITE" id="PS51007"/>
    </source>
</evidence>
<evidence type="ECO:0000256" key="21">
    <source>
        <dbReference type="SAM" id="Phobius"/>
    </source>
</evidence>
<dbReference type="InterPro" id="IPR008168">
    <property type="entry name" value="Cyt_C_IC"/>
</dbReference>
<dbReference type="AlphaFoldDB" id="A0A3B1ANQ2"/>
<dbReference type="GO" id="GO:0005886">
    <property type="term" value="C:plasma membrane"/>
    <property type="evidence" value="ECO:0007669"/>
    <property type="project" value="UniProtKB-SubCell"/>
</dbReference>
<comment type="pathway">
    <text evidence="3">Energy metabolism; oxidative phosphorylation.</text>
</comment>
<keyword evidence="18" id="KW-0406">Ion transport</keyword>
<evidence type="ECO:0000256" key="1">
    <source>
        <dbReference type="ARBA" id="ARBA00001926"/>
    </source>
</evidence>
<organism evidence="23">
    <name type="scientific">hydrothermal vent metagenome</name>
    <dbReference type="NCBI Taxonomy" id="652676"/>
    <lineage>
        <taxon>unclassified sequences</taxon>
        <taxon>metagenomes</taxon>
        <taxon>ecological metagenomes</taxon>
    </lineage>
</organism>
<evidence type="ECO:0000256" key="4">
    <source>
        <dbReference type="ARBA" id="ARBA00006113"/>
    </source>
</evidence>
<evidence type="ECO:0000256" key="8">
    <source>
        <dbReference type="ARBA" id="ARBA00022617"/>
    </source>
</evidence>
<protein>
    <recommendedName>
        <fullName evidence="20">Cytochrome c oxidase subunit III</fullName>
    </recommendedName>
</protein>
<name>A0A3B1ANQ2_9ZZZZ</name>
<dbReference type="GO" id="GO:1902600">
    <property type="term" value="P:proton transmembrane transport"/>
    <property type="evidence" value="ECO:0007669"/>
    <property type="project" value="UniProtKB-KW"/>
</dbReference>
<dbReference type="PANTHER" id="PTHR33751:SF1">
    <property type="entry name" value="CBB3-TYPE CYTOCHROME C OXIDASE SUBUNIT FIXP"/>
    <property type="match status" value="1"/>
</dbReference>
<keyword evidence="13" id="KW-0375">Hydrogen ion transport</keyword>
<dbReference type="PIRSF" id="PIRSF000006">
    <property type="entry name" value="Cbb3-Cox_fixP"/>
    <property type="match status" value="1"/>
</dbReference>
<keyword evidence="11" id="KW-0479">Metal-binding</keyword>
<comment type="cofactor">
    <cofactor evidence="1">
        <name>heme c</name>
        <dbReference type="ChEBI" id="CHEBI:61717"/>
    </cofactor>
</comment>
<feature type="transmembrane region" description="Helical" evidence="21">
    <location>
        <begin position="33"/>
        <end position="52"/>
    </location>
</feature>
<dbReference type="GO" id="GO:0009055">
    <property type="term" value="F:electron transfer activity"/>
    <property type="evidence" value="ECO:0007669"/>
    <property type="project" value="InterPro"/>
</dbReference>
<accession>A0A3B1ANQ2</accession>
<keyword evidence="12" id="KW-0677">Repeat</keyword>
<dbReference type="NCBIfam" id="TIGR00782">
    <property type="entry name" value="ccoP"/>
    <property type="match status" value="1"/>
</dbReference>
<evidence type="ECO:0000256" key="5">
    <source>
        <dbReference type="ARBA" id="ARBA00022448"/>
    </source>
</evidence>
<evidence type="ECO:0000256" key="19">
    <source>
        <dbReference type="ARBA" id="ARBA00023136"/>
    </source>
</evidence>
<evidence type="ECO:0000256" key="12">
    <source>
        <dbReference type="ARBA" id="ARBA00022737"/>
    </source>
</evidence>
<reference evidence="23" key="1">
    <citation type="submission" date="2018-06" db="EMBL/GenBank/DDBJ databases">
        <authorList>
            <person name="Zhirakovskaya E."/>
        </authorList>
    </citation>
    <scope>NUCLEOTIDE SEQUENCE</scope>
</reference>
<keyword evidence="9" id="KW-0679">Respiratory chain</keyword>
<keyword evidence="16 23" id="KW-0560">Oxidoreductase</keyword>
<dbReference type="GO" id="GO:0006119">
    <property type="term" value="P:oxidative phosphorylation"/>
    <property type="evidence" value="ECO:0007669"/>
    <property type="project" value="UniProtKB-UniPathway"/>
</dbReference>
<feature type="domain" description="Cytochrome c" evidence="22">
    <location>
        <begin position="124"/>
        <end position="204"/>
    </location>
</feature>
<dbReference type="Pfam" id="PF14715">
    <property type="entry name" value="FixP_N"/>
    <property type="match status" value="1"/>
</dbReference>
<evidence type="ECO:0000256" key="6">
    <source>
        <dbReference type="ARBA" id="ARBA00022475"/>
    </source>
</evidence>
<keyword evidence="5" id="KW-0813">Transport</keyword>
<evidence type="ECO:0000256" key="2">
    <source>
        <dbReference type="ARBA" id="ARBA00004533"/>
    </source>
</evidence>
<dbReference type="InterPro" id="IPR050597">
    <property type="entry name" value="Cytochrome_c_Oxidase_Subunit"/>
</dbReference>
<dbReference type="PRINTS" id="PR00605">
    <property type="entry name" value="CYTCHROMECIC"/>
</dbReference>
<dbReference type="SUPFAM" id="SSF46626">
    <property type="entry name" value="Cytochrome c"/>
    <property type="match status" value="2"/>
</dbReference>
<evidence type="ECO:0000256" key="18">
    <source>
        <dbReference type="ARBA" id="ARBA00023065"/>
    </source>
</evidence>
<keyword evidence="15 21" id="KW-1133">Transmembrane helix</keyword>
<keyword evidence="8" id="KW-0349">Heme</keyword>
<dbReference type="GO" id="GO:0005506">
    <property type="term" value="F:iron ion binding"/>
    <property type="evidence" value="ECO:0007669"/>
    <property type="project" value="InterPro"/>
</dbReference>
<keyword evidence="6" id="KW-1003">Cell membrane</keyword>
<evidence type="ECO:0000256" key="13">
    <source>
        <dbReference type="ARBA" id="ARBA00022781"/>
    </source>
</evidence>
<dbReference type="GO" id="GO:0016491">
    <property type="term" value="F:oxidoreductase activity"/>
    <property type="evidence" value="ECO:0007669"/>
    <property type="project" value="UniProtKB-KW"/>
</dbReference>
<feature type="domain" description="Cytochrome c" evidence="22">
    <location>
        <begin position="212"/>
        <end position="305"/>
    </location>
</feature>
<keyword evidence="7" id="KW-0997">Cell inner membrane</keyword>
<evidence type="ECO:0000256" key="16">
    <source>
        <dbReference type="ARBA" id="ARBA00023002"/>
    </source>
</evidence>
<dbReference type="InterPro" id="IPR038414">
    <property type="entry name" value="CcoP_N_sf"/>
</dbReference>
<evidence type="ECO:0000256" key="7">
    <source>
        <dbReference type="ARBA" id="ARBA00022519"/>
    </source>
</evidence>
<evidence type="ECO:0000256" key="14">
    <source>
        <dbReference type="ARBA" id="ARBA00022982"/>
    </source>
</evidence>
<proteinExistence type="inferred from homology"/>
<dbReference type="Gene3D" id="1.10.760.10">
    <property type="entry name" value="Cytochrome c-like domain"/>
    <property type="match status" value="2"/>
</dbReference>
<comment type="similarity">
    <text evidence="4">Belongs to the CcoP / FixP family.</text>
</comment>
<dbReference type="GO" id="GO:0020037">
    <property type="term" value="F:heme binding"/>
    <property type="evidence" value="ECO:0007669"/>
    <property type="project" value="InterPro"/>
</dbReference>
<dbReference type="InterPro" id="IPR009056">
    <property type="entry name" value="Cyt_c-like_dom"/>
</dbReference>
<keyword evidence="17" id="KW-0408">Iron</keyword>
<keyword evidence="14" id="KW-0249">Electron transport</keyword>